<dbReference type="InterPro" id="IPR016363">
    <property type="entry name" value="L-lectin"/>
</dbReference>
<proteinExistence type="inferred from homology"/>
<protein>
    <recommendedName>
        <fullName evidence="3">Legume lectin domain-containing protein</fullName>
    </recommendedName>
</protein>
<dbReference type="Proteomes" id="UP000029120">
    <property type="component" value="Chromosome 4"/>
</dbReference>
<evidence type="ECO:0000259" key="3">
    <source>
        <dbReference type="Pfam" id="PF00139"/>
    </source>
</evidence>
<accession>A0A087H0U7</accession>
<dbReference type="CDD" id="cd06899">
    <property type="entry name" value="lectin_legume_LecRK_Arcelin_ConA"/>
    <property type="match status" value="1"/>
</dbReference>
<dbReference type="Gramene" id="KFK35749">
    <property type="protein sequence ID" value="KFK35749"/>
    <property type="gene ID" value="AALP_AA4G031400"/>
</dbReference>
<dbReference type="OMA" id="SKKAGYW"/>
<sequence>MKIKTLYFIFITLFCSYTISSSYGYSFEFIYFGNGTDLITFNGDAEYGPEIDGMSKSGALGLTQDKIKYSHGQALFINPIPFKSNSSYVYSFKTEFTFIITPQNKANPSGHGLAFIIVPNDKNDDVSGLGYLGIVNRMRNGNPKNHFFAVEFDVFQDKSLGDINDNHVGININSVNSTVSKKAGYWVQSKTGWVFKELKLSRRGYKAWIEYENSMVTVTIGPSMEKPKRPLIEARVDLSKVVLEKMYTGFAGSMGSGVERHEILDWSFQNSAKN</sequence>
<dbReference type="InterPro" id="IPR001220">
    <property type="entry name" value="Legume_lectin_dom"/>
</dbReference>
<organism evidence="4 5">
    <name type="scientific">Arabis alpina</name>
    <name type="common">Alpine rock-cress</name>
    <dbReference type="NCBI Taxonomy" id="50452"/>
    <lineage>
        <taxon>Eukaryota</taxon>
        <taxon>Viridiplantae</taxon>
        <taxon>Streptophyta</taxon>
        <taxon>Embryophyta</taxon>
        <taxon>Tracheophyta</taxon>
        <taxon>Spermatophyta</taxon>
        <taxon>Magnoliopsida</taxon>
        <taxon>eudicotyledons</taxon>
        <taxon>Gunneridae</taxon>
        <taxon>Pentapetalae</taxon>
        <taxon>rosids</taxon>
        <taxon>malvids</taxon>
        <taxon>Brassicales</taxon>
        <taxon>Brassicaceae</taxon>
        <taxon>Arabideae</taxon>
        <taxon>Arabis</taxon>
    </lineage>
</organism>
<evidence type="ECO:0000256" key="2">
    <source>
        <dbReference type="ARBA" id="ARBA00022734"/>
    </source>
</evidence>
<gene>
    <name evidence="4" type="ordered locus">AALP_Aa4g031400</name>
</gene>
<dbReference type="eggNOG" id="ENOG502QRZ3">
    <property type="taxonomic scope" value="Eukaryota"/>
</dbReference>
<keyword evidence="5" id="KW-1185">Reference proteome</keyword>
<dbReference type="Gene3D" id="2.60.120.200">
    <property type="match status" value="1"/>
</dbReference>
<dbReference type="Pfam" id="PF00139">
    <property type="entry name" value="Lectin_legB"/>
    <property type="match status" value="1"/>
</dbReference>
<comment type="similarity">
    <text evidence="1">Belongs to the leguminous lectin family.</text>
</comment>
<dbReference type="GO" id="GO:0030246">
    <property type="term" value="F:carbohydrate binding"/>
    <property type="evidence" value="ECO:0007669"/>
    <property type="project" value="UniProtKB-KW"/>
</dbReference>
<evidence type="ECO:0000313" key="5">
    <source>
        <dbReference type="Proteomes" id="UP000029120"/>
    </source>
</evidence>
<reference evidence="5" key="1">
    <citation type="journal article" date="2015" name="Nat. Plants">
        <title>Genome expansion of Arabis alpina linked with retrotransposition and reduced symmetric DNA methylation.</title>
        <authorList>
            <person name="Willing E.M."/>
            <person name="Rawat V."/>
            <person name="Mandakova T."/>
            <person name="Maumus F."/>
            <person name="James G.V."/>
            <person name="Nordstroem K.J."/>
            <person name="Becker C."/>
            <person name="Warthmann N."/>
            <person name="Chica C."/>
            <person name="Szarzynska B."/>
            <person name="Zytnicki M."/>
            <person name="Albani M.C."/>
            <person name="Kiefer C."/>
            <person name="Bergonzi S."/>
            <person name="Castaings L."/>
            <person name="Mateos J.L."/>
            <person name="Berns M.C."/>
            <person name="Bujdoso N."/>
            <person name="Piofczyk T."/>
            <person name="de Lorenzo L."/>
            <person name="Barrero-Sicilia C."/>
            <person name="Mateos I."/>
            <person name="Piednoel M."/>
            <person name="Hagmann J."/>
            <person name="Chen-Min-Tao R."/>
            <person name="Iglesias-Fernandez R."/>
            <person name="Schuster S.C."/>
            <person name="Alonso-Blanco C."/>
            <person name="Roudier F."/>
            <person name="Carbonero P."/>
            <person name="Paz-Ares J."/>
            <person name="Davis S.J."/>
            <person name="Pecinka A."/>
            <person name="Quesneville H."/>
            <person name="Colot V."/>
            <person name="Lysak M.A."/>
            <person name="Weigel D."/>
            <person name="Coupland G."/>
            <person name="Schneeberger K."/>
        </authorList>
    </citation>
    <scope>NUCLEOTIDE SEQUENCE [LARGE SCALE GENOMIC DNA]</scope>
    <source>
        <strain evidence="5">cv. Pajares</strain>
    </source>
</reference>
<dbReference type="PANTHER" id="PTHR32401:SF33">
    <property type="entry name" value="(RAPE) HYPOTHETICAL PROTEIN"/>
    <property type="match status" value="1"/>
</dbReference>
<name>A0A087H0U7_ARAAL</name>
<dbReference type="PIRSF" id="PIRSF002690">
    <property type="entry name" value="L-type_lectin_plant"/>
    <property type="match status" value="1"/>
</dbReference>
<dbReference type="SUPFAM" id="SSF49899">
    <property type="entry name" value="Concanavalin A-like lectins/glucanases"/>
    <property type="match status" value="1"/>
</dbReference>
<dbReference type="AlphaFoldDB" id="A0A087H0U7"/>
<evidence type="ECO:0000256" key="1">
    <source>
        <dbReference type="ARBA" id="ARBA00007606"/>
    </source>
</evidence>
<dbReference type="InterPro" id="IPR050258">
    <property type="entry name" value="Leguminous_Lectin"/>
</dbReference>
<dbReference type="EMBL" id="CM002872">
    <property type="protein sequence ID" value="KFK35749.1"/>
    <property type="molecule type" value="Genomic_DNA"/>
</dbReference>
<keyword evidence="2" id="KW-0430">Lectin</keyword>
<dbReference type="InterPro" id="IPR013320">
    <property type="entry name" value="ConA-like_dom_sf"/>
</dbReference>
<dbReference type="OrthoDB" id="2014828at2759"/>
<feature type="domain" description="Legume lectin" evidence="3">
    <location>
        <begin position="26"/>
        <end position="272"/>
    </location>
</feature>
<dbReference type="PANTHER" id="PTHR32401">
    <property type="entry name" value="CONCANAVALIN A-LIKE LECTIN FAMILY PROTEIN"/>
    <property type="match status" value="1"/>
</dbReference>
<evidence type="ECO:0000313" key="4">
    <source>
        <dbReference type="EMBL" id="KFK35749.1"/>
    </source>
</evidence>